<comment type="subcellular location">
    <subcellularLocation>
        <location evidence="1">Cell membrane</location>
        <topology evidence="1">Multi-pass membrane protein</topology>
    </subcellularLocation>
</comment>
<evidence type="ECO:0000256" key="1">
    <source>
        <dbReference type="ARBA" id="ARBA00004651"/>
    </source>
</evidence>
<evidence type="ECO:0000313" key="9">
    <source>
        <dbReference type="EMBL" id="MBB4936853.1"/>
    </source>
</evidence>
<dbReference type="GO" id="GO:0022857">
    <property type="term" value="F:transmembrane transporter activity"/>
    <property type="evidence" value="ECO:0007669"/>
    <property type="project" value="InterPro"/>
</dbReference>
<feature type="transmembrane region" description="Helical" evidence="7">
    <location>
        <begin position="274"/>
        <end position="297"/>
    </location>
</feature>
<evidence type="ECO:0000256" key="2">
    <source>
        <dbReference type="ARBA" id="ARBA00022448"/>
    </source>
</evidence>
<feature type="transmembrane region" description="Helical" evidence="7">
    <location>
        <begin position="204"/>
        <end position="223"/>
    </location>
</feature>
<feature type="transmembrane region" description="Helical" evidence="7">
    <location>
        <begin position="303"/>
        <end position="323"/>
    </location>
</feature>
<dbReference type="Gene3D" id="1.20.1720.10">
    <property type="entry name" value="Multidrug resistance protein D"/>
    <property type="match status" value="1"/>
</dbReference>
<feature type="transmembrane region" description="Helical" evidence="7">
    <location>
        <begin position="52"/>
        <end position="72"/>
    </location>
</feature>
<feature type="transmembrane region" description="Helical" evidence="7">
    <location>
        <begin position="362"/>
        <end position="382"/>
    </location>
</feature>
<dbReference type="Pfam" id="PF07690">
    <property type="entry name" value="MFS_1"/>
    <property type="match status" value="1"/>
</dbReference>
<proteinExistence type="predicted"/>
<evidence type="ECO:0000313" key="10">
    <source>
        <dbReference type="Proteomes" id="UP000534286"/>
    </source>
</evidence>
<evidence type="ECO:0000256" key="7">
    <source>
        <dbReference type="SAM" id="Phobius"/>
    </source>
</evidence>
<name>A0A7W7W7H5_9ACTN</name>
<feature type="domain" description="Major facilitator superfamily (MFS) profile" evidence="8">
    <location>
        <begin position="18"/>
        <end position="474"/>
    </location>
</feature>
<dbReference type="InterPro" id="IPR011701">
    <property type="entry name" value="MFS"/>
</dbReference>
<dbReference type="PANTHER" id="PTHR42718">
    <property type="entry name" value="MAJOR FACILITATOR SUPERFAMILY MULTIDRUG TRANSPORTER MFSC"/>
    <property type="match status" value="1"/>
</dbReference>
<comment type="caution">
    <text evidence="9">The sequence shown here is derived from an EMBL/GenBank/DDBJ whole genome shotgun (WGS) entry which is preliminary data.</text>
</comment>
<dbReference type="PROSITE" id="PS00216">
    <property type="entry name" value="SUGAR_TRANSPORT_1"/>
    <property type="match status" value="1"/>
</dbReference>
<feature type="transmembrane region" description="Helical" evidence="7">
    <location>
        <begin position="450"/>
        <end position="470"/>
    </location>
</feature>
<dbReference type="Proteomes" id="UP000534286">
    <property type="component" value="Unassembled WGS sequence"/>
</dbReference>
<evidence type="ECO:0000259" key="8">
    <source>
        <dbReference type="PROSITE" id="PS50850"/>
    </source>
</evidence>
<feature type="transmembrane region" description="Helical" evidence="7">
    <location>
        <begin position="144"/>
        <end position="165"/>
    </location>
</feature>
<dbReference type="InterPro" id="IPR036259">
    <property type="entry name" value="MFS_trans_sf"/>
</dbReference>
<dbReference type="InterPro" id="IPR020846">
    <property type="entry name" value="MFS_dom"/>
</dbReference>
<evidence type="ECO:0000256" key="6">
    <source>
        <dbReference type="ARBA" id="ARBA00023136"/>
    </source>
</evidence>
<sequence length="478" mass="48444">MSTAVAAPAPPDSRRWRALGAIAAGQFMIAVDATIMNISLPSAQRALHLPDSGAQWVITIFALCYGGLLLLGGRLSDLIGRRNCLLIGLAGFAAASILGGAAVNPAMLLLSRALQGVFGALFTPSALALLGTTFTTPAERGKAFGIYGTVMGSSSGIGLMLGGVLTDTLGWRWSMYVSVPIAVAAAAGIAHAVRPAPRQAGTRVDVTGAVLATSGFMALVFGLTRVSSDGWSAPLTIGSLVAGAALLALFVLLESRIAQPLLPLRVVLDRSRGGAYLAVLCMAVGNFAAFFFLTFFLQNVLELSPLVTGLAFLPYTAAIMIAVRLAKRLLEHAPVRLLLCSGLLSTALALALFGLLRLDSGYAFPLLPILVLLGTGNGWVLVTANSTATLDAGPDTAVAGATVMTSMQIGASLGIALLGTAAGTATAAFLGSHPGATGLAARATVHGYTVAGMAGAAFLCLAALTVFLVAGQKGSGGR</sequence>
<feature type="transmembrane region" description="Helical" evidence="7">
    <location>
        <begin position="409"/>
        <end position="430"/>
    </location>
</feature>
<keyword evidence="10" id="KW-1185">Reference proteome</keyword>
<evidence type="ECO:0000256" key="5">
    <source>
        <dbReference type="ARBA" id="ARBA00022989"/>
    </source>
</evidence>
<dbReference type="SUPFAM" id="SSF103473">
    <property type="entry name" value="MFS general substrate transporter"/>
    <property type="match status" value="2"/>
</dbReference>
<keyword evidence="2" id="KW-0813">Transport</keyword>
<reference evidence="9 10" key="1">
    <citation type="submission" date="2020-08" db="EMBL/GenBank/DDBJ databases">
        <title>Sequencing the genomes of 1000 actinobacteria strains.</title>
        <authorList>
            <person name="Klenk H.-P."/>
        </authorList>
    </citation>
    <scope>NUCLEOTIDE SEQUENCE [LARGE SCALE GENOMIC DNA]</scope>
    <source>
        <strain evidence="9 10">DSM 43023</strain>
    </source>
</reference>
<dbReference type="PROSITE" id="PS50850">
    <property type="entry name" value="MFS"/>
    <property type="match status" value="1"/>
</dbReference>
<dbReference type="RefSeq" id="WP_184753321.1">
    <property type="nucleotide sequence ID" value="NZ_BAABEK010000070.1"/>
</dbReference>
<feature type="transmembrane region" description="Helical" evidence="7">
    <location>
        <begin position="235"/>
        <end position="253"/>
    </location>
</feature>
<dbReference type="InterPro" id="IPR005829">
    <property type="entry name" value="Sugar_transporter_CS"/>
</dbReference>
<keyword evidence="4 7" id="KW-0812">Transmembrane</keyword>
<protein>
    <submittedName>
        <fullName evidence="9">EmrB/QacA subfamily drug resistance transporter</fullName>
    </submittedName>
</protein>
<dbReference type="EMBL" id="JACHJU010000001">
    <property type="protein sequence ID" value="MBB4936853.1"/>
    <property type="molecule type" value="Genomic_DNA"/>
</dbReference>
<evidence type="ECO:0000256" key="3">
    <source>
        <dbReference type="ARBA" id="ARBA00022475"/>
    </source>
</evidence>
<gene>
    <name evidence="9" type="ORF">FHR32_001158</name>
</gene>
<keyword evidence="5 7" id="KW-1133">Transmembrane helix</keyword>
<organism evidence="9 10">
    <name type="scientific">Streptosporangium album</name>
    <dbReference type="NCBI Taxonomy" id="47479"/>
    <lineage>
        <taxon>Bacteria</taxon>
        <taxon>Bacillati</taxon>
        <taxon>Actinomycetota</taxon>
        <taxon>Actinomycetes</taxon>
        <taxon>Streptosporangiales</taxon>
        <taxon>Streptosporangiaceae</taxon>
        <taxon>Streptosporangium</taxon>
    </lineage>
</organism>
<keyword evidence="6 7" id="KW-0472">Membrane</keyword>
<feature type="transmembrane region" description="Helical" evidence="7">
    <location>
        <begin position="113"/>
        <end position="132"/>
    </location>
</feature>
<keyword evidence="3" id="KW-1003">Cell membrane</keyword>
<dbReference type="CDD" id="cd17321">
    <property type="entry name" value="MFS_MMR_MDR_like"/>
    <property type="match status" value="1"/>
</dbReference>
<dbReference type="Gene3D" id="1.20.1250.20">
    <property type="entry name" value="MFS general substrate transporter like domains"/>
    <property type="match status" value="1"/>
</dbReference>
<dbReference type="PANTHER" id="PTHR42718:SF46">
    <property type="entry name" value="BLR6921 PROTEIN"/>
    <property type="match status" value="1"/>
</dbReference>
<feature type="transmembrane region" description="Helical" evidence="7">
    <location>
        <begin position="171"/>
        <end position="192"/>
    </location>
</feature>
<dbReference type="GO" id="GO:0005886">
    <property type="term" value="C:plasma membrane"/>
    <property type="evidence" value="ECO:0007669"/>
    <property type="project" value="UniProtKB-SubCell"/>
</dbReference>
<feature type="transmembrane region" description="Helical" evidence="7">
    <location>
        <begin position="18"/>
        <end position="40"/>
    </location>
</feature>
<dbReference type="PRINTS" id="PR01036">
    <property type="entry name" value="TCRTETB"/>
</dbReference>
<evidence type="ECO:0000256" key="4">
    <source>
        <dbReference type="ARBA" id="ARBA00022692"/>
    </source>
</evidence>
<feature type="transmembrane region" description="Helical" evidence="7">
    <location>
        <begin position="84"/>
        <end position="107"/>
    </location>
</feature>
<accession>A0A7W7W7H5</accession>
<dbReference type="AlphaFoldDB" id="A0A7W7W7H5"/>
<feature type="transmembrane region" description="Helical" evidence="7">
    <location>
        <begin position="335"/>
        <end position="356"/>
    </location>
</feature>